<dbReference type="PANTHER" id="PTHR43580:SF2">
    <property type="entry name" value="CYTOKINE-LIKE NUCLEAR FACTOR N-PAC"/>
    <property type="match status" value="1"/>
</dbReference>
<dbReference type="Pfam" id="PF03446">
    <property type="entry name" value="NAD_binding_2"/>
    <property type="match status" value="1"/>
</dbReference>
<sequence>MGTTVSVLGLGQMGATLARTLRTAGHSTTVWNRTPGRADQLVEQGAVAVESAAAAVTASPLVLVCLATYDAVREALGPLTAELSGRTVVNLTSGSPPHARETATWAVQHGAVYLDGVIMTTPDGIGTSHALLLCSGPPTVFEAARTVLATLGDPVYLGTDPALASVYDTALLGLMWGTLTGWLHAVALIGADGPGGRGSATHFTAVADRWLTTVRSFMNTYAAQVDAGQYPAEGFDLRLHQHTMEILAHASELRGISPLLPDLLRELTGRAVAAGHGDDSYARLVEFLRLPKDGGPR</sequence>
<dbReference type="GO" id="GO:0016491">
    <property type="term" value="F:oxidoreductase activity"/>
    <property type="evidence" value="ECO:0007669"/>
    <property type="project" value="UniProtKB-KW"/>
</dbReference>
<name>A0A918YU45_9ACTN</name>
<dbReference type="InterPro" id="IPR006115">
    <property type="entry name" value="6PGDH_NADP-bd"/>
</dbReference>
<gene>
    <name evidence="5" type="primary">mmsB</name>
    <name evidence="5" type="ORF">GCM10010339_89190</name>
</gene>
<dbReference type="Gene3D" id="1.10.1040.10">
    <property type="entry name" value="N-(1-d-carboxylethyl)-l-norvaline Dehydrogenase, domain 2"/>
    <property type="match status" value="1"/>
</dbReference>
<dbReference type="InterPro" id="IPR036291">
    <property type="entry name" value="NAD(P)-bd_dom_sf"/>
</dbReference>
<keyword evidence="6" id="KW-1185">Reference proteome</keyword>
<dbReference type="EMBL" id="BMVG01000060">
    <property type="protein sequence ID" value="GHE15230.1"/>
    <property type="molecule type" value="Genomic_DNA"/>
</dbReference>
<dbReference type="GO" id="GO:0050661">
    <property type="term" value="F:NADP binding"/>
    <property type="evidence" value="ECO:0007669"/>
    <property type="project" value="InterPro"/>
</dbReference>
<dbReference type="SUPFAM" id="SSF51735">
    <property type="entry name" value="NAD(P)-binding Rossmann-fold domains"/>
    <property type="match status" value="1"/>
</dbReference>
<dbReference type="Gene3D" id="3.40.50.720">
    <property type="entry name" value="NAD(P)-binding Rossmann-like Domain"/>
    <property type="match status" value="1"/>
</dbReference>
<dbReference type="InterPro" id="IPR048666">
    <property type="entry name" value="RedAm-like_C"/>
</dbReference>
<dbReference type="PANTHER" id="PTHR43580">
    <property type="entry name" value="OXIDOREDUCTASE GLYR1-RELATED"/>
    <property type="match status" value="1"/>
</dbReference>
<dbReference type="RefSeq" id="WP_189959244.1">
    <property type="nucleotide sequence ID" value="NZ_BMVG01000060.1"/>
</dbReference>
<dbReference type="InterPro" id="IPR051265">
    <property type="entry name" value="HIBADH-related_NP60_sf"/>
</dbReference>
<organism evidence="5 6">
    <name type="scientific">Streptomyces alanosinicus</name>
    <dbReference type="NCBI Taxonomy" id="68171"/>
    <lineage>
        <taxon>Bacteria</taxon>
        <taxon>Bacillati</taxon>
        <taxon>Actinomycetota</taxon>
        <taxon>Actinomycetes</taxon>
        <taxon>Kitasatosporales</taxon>
        <taxon>Streptomycetaceae</taxon>
        <taxon>Streptomyces</taxon>
    </lineage>
</organism>
<dbReference type="GO" id="GO:0031491">
    <property type="term" value="F:nucleosome binding"/>
    <property type="evidence" value="ECO:0007669"/>
    <property type="project" value="TreeGrafter"/>
</dbReference>
<evidence type="ECO:0000256" key="1">
    <source>
        <dbReference type="ARBA" id="ARBA00009080"/>
    </source>
</evidence>
<dbReference type="GO" id="GO:0000785">
    <property type="term" value="C:chromatin"/>
    <property type="evidence" value="ECO:0007669"/>
    <property type="project" value="TreeGrafter"/>
</dbReference>
<dbReference type="Proteomes" id="UP000655443">
    <property type="component" value="Unassembled WGS sequence"/>
</dbReference>
<accession>A0A918YU45</accession>
<proteinExistence type="inferred from homology"/>
<reference evidence="5" key="2">
    <citation type="submission" date="2020-09" db="EMBL/GenBank/DDBJ databases">
        <authorList>
            <person name="Sun Q."/>
            <person name="Ohkuma M."/>
        </authorList>
    </citation>
    <scope>NUCLEOTIDE SEQUENCE</scope>
    <source>
        <strain evidence="5">JCM 4714</strain>
    </source>
</reference>
<evidence type="ECO:0000256" key="2">
    <source>
        <dbReference type="ARBA" id="ARBA00023002"/>
    </source>
</evidence>
<dbReference type="GO" id="GO:0003677">
    <property type="term" value="F:DNA binding"/>
    <property type="evidence" value="ECO:0007669"/>
    <property type="project" value="TreeGrafter"/>
</dbReference>
<reference evidence="5" key="1">
    <citation type="journal article" date="2014" name="Int. J. Syst. Evol. Microbiol.">
        <title>Complete genome sequence of Corynebacterium casei LMG S-19264T (=DSM 44701T), isolated from a smear-ripened cheese.</title>
        <authorList>
            <consortium name="US DOE Joint Genome Institute (JGI-PGF)"/>
            <person name="Walter F."/>
            <person name="Albersmeier A."/>
            <person name="Kalinowski J."/>
            <person name="Ruckert C."/>
        </authorList>
    </citation>
    <scope>NUCLEOTIDE SEQUENCE</scope>
    <source>
        <strain evidence="5">JCM 4714</strain>
    </source>
</reference>
<dbReference type="InterPro" id="IPR013328">
    <property type="entry name" value="6PGD_dom2"/>
</dbReference>
<dbReference type="Pfam" id="PF21761">
    <property type="entry name" value="RedAm-like_C"/>
    <property type="match status" value="1"/>
</dbReference>
<feature type="domain" description="NADPH-dependent reductive aminase-like C-terminal" evidence="4">
    <location>
        <begin position="160"/>
        <end position="289"/>
    </location>
</feature>
<dbReference type="AlphaFoldDB" id="A0A918YU45"/>
<protein>
    <submittedName>
        <fullName evidence="5">3-hydroxyisobutyrate dehydrogenase</fullName>
    </submittedName>
</protein>
<dbReference type="PIRSF" id="PIRSF000103">
    <property type="entry name" value="HIBADH"/>
    <property type="match status" value="1"/>
</dbReference>
<comment type="caution">
    <text evidence="5">The sequence shown here is derived from an EMBL/GenBank/DDBJ whole genome shotgun (WGS) entry which is preliminary data.</text>
</comment>
<feature type="domain" description="6-phosphogluconate dehydrogenase NADP-binding" evidence="3">
    <location>
        <begin position="5"/>
        <end position="156"/>
    </location>
</feature>
<dbReference type="InterPro" id="IPR015815">
    <property type="entry name" value="HIBADH-related"/>
</dbReference>
<evidence type="ECO:0000259" key="3">
    <source>
        <dbReference type="Pfam" id="PF03446"/>
    </source>
</evidence>
<evidence type="ECO:0000259" key="4">
    <source>
        <dbReference type="Pfam" id="PF21761"/>
    </source>
</evidence>
<dbReference type="GO" id="GO:0140673">
    <property type="term" value="P:transcription elongation-coupled chromatin remodeling"/>
    <property type="evidence" value="ECO:0007669"/>
    <property type="project" value="TreeGrafter"/>
</dbReference>
<comment type="similarity">
    <text evidence="1">Belongs to the HIBADH-related family.</text>
</comment>
<evidence type="ECO:0000313" key="6">
    <source>
        <dbReference type="Proteomes" id="UP000655443"/>
    </source>
</evidence>
<evidence type="ECO:0000313" key="5">
    <source>
        <dbReference type="EMBL" id="GHE15230.1"/>
    </source>
</evidence>
<keyword evidence="2" id="KW-0560">Oxidoreductase</keyword>